<comment type="subcellular location">
    <subcellularLocation>
        <location evidence="1">Cell membrane</location>
        <topology evidence="1">Multi-pass membrane protein</topology>
    </subcellularLocation>
</comment>
<dbReference type="InterPro" id="IPR050833">
    <property type="entry name" value="Poly_Biosynth_Transport"/>
</dbReference>
<reference evidence="8" key="1">
    <citation type="journal article" date="2019" name="Int. J. Syst. Evol. Microbiol.">
        <title>The Global Catalogue of Microorganisms (GCM) 10K type strain sequencing project: providing services to taxonomists for standard genome sequencing and annotation.</title>
        <authorList>
            <consortium name="The Broad Institute Genomics Platform"/>
            <consortium name="The Broad Institute Genome Sequencing Center for Infectious Disease"/>
            <person name="Wu L."/>
            <person name="Ma J."/>
        </authorList>
    </citation>
    <scope>NUCLEOTIDE SEQUENCE [LARGE SCALE GENOMIC DNA]</scope>
    <source>
        <strain evidence="8">CCUG 55131</strain>
    </source>
</reference>
<keyword evidence="2" id="KW-1003">Cell membrane</keyword>
<dbReference type="RefSeq" id="WP_377393414.1">
    <property type="nucleotide sequence ID" value="NZ_JBHUIX010000020.1"/>
</dbReference>
<evidence type="ECO:0000256" key="2">
    <source>
        <dbReference type="ARBA" id="ARBA00022475"/>
    </source>
</evidence>
<evidence type="ECO:0000256" key="5">
    <source>
        <dbReference type="ARBA" id="ARBA00023136"/>
    </source>
</evidence>
<feature type="transmembrane region" description="Helical" evidence="6">
    <location>
        <begin position="162"/>
        <end position="181"/>
    </location>
</feature>
<feature type="transmembrane region" description="Helical" evidence="6">
    <location>
        <begin position="47"/>
        <end position="73"/>
    </location>
</feature>
<comment type="caution">
    <text evidence="7">The sequence shown here is derived from an EMBL/GenBank/DDBJ whole genome shotgun (WGS) entry which is preliminary data.</text>
</comment>
<evidence type="ECO:0000256" key="1">
    <source>
        <dbReference type="ARBA" id="ARBA00004651"/>
    </source>
</evidence>
<dbReference type="PANTHER" id="PTHR30250">
    <property type="entry name" value="PST FAMILY PREDICTED COLANIC ACID TRANSPORTER"/>
    <property type="match status" value="1"/>
</dbReference>
<feature type="transmembrane region" description="Helical" evidence="6">
    <location>
        <begin position="93"/>
        <end position="113"/>
    </location>
</feature>
<keyword evidence="5 6" id="KW-0472">Membrane</keyword>
<evidence type="ECO:0000256" key="6">
    <source>
        <dbReference type="SAM" id="Phobius"/>
    </source>
</evidence>
<name>A0ABW5ADW3_9RHOB</name>
<gene>
    <name evidence="7" type="ORF">ACFSM0_17210</name>
</gene>
<feature type="transmembrane region" description="Helical" evidence="6">
    <location>
        <begin position="187"/>
        <end position="207"/>
    </location>
</feature>
<organism evidence="7 8">
    <name type="scientific">Rhodobacter lacus</name>
    <dbReference type="NCBI Taxonomy" id="1641972"/>
    <lineage>
        <taxon>Bacteria</taxon>
        <taxon>Pseudomonadati</taxon>
        <taxon>Pseudomonadota</taxon>
        <taxon>Alphaproteobacteria</taxon>
        <taxon>Rhodobacterales</taxon>
        <taxon>Rhodobacter group</taxon>
        <taxon>Rhodobacter</taxon>
    </lineage>
</organism>
<keyword evidence="4 6" id="KW-1133">Transmembrane helix</keyword>
<dbReference type="EMBL" id="JBHUIX010000020">
    <property type="protein sequence ID" value="MFD2175835.1"/>
    <property type="molecule type" value="Genomic_DNA"/>
</dbReference>
<feature type="transmembrane region" description="Helical" evidence="6">
    <location>
        <begin position="252"/>
        <end position="270"/>
    </location>
</feature>
<evidence type="ECO:0000256" key="3">
    <source>
        <dbReference type="ARBA" id="ARBA00022692"/>
    </source>
</evidence>
<feature type="transmembrane region" description="Helical" evidence="6">
    <location>
        <begin position="403"/>
        <end position="421"/>
    </location>
</feature>
<feature type="transmembrane region" description="Helical" evidence="6">
    <location>
        <begin position="379"/>
        <end position="397"/>
    </location>
</feature>
<evidence type="ECO:0000313" key="7">
    <source>
        <dbReference type="EMBL" id="MFD2175835.1"/>
    </source>
</evidence>
<dbReference type="Proteomes" id="UP001597413">
    <property type="component" value="Unassembled WGS sequence"/>
</dbReference>
<feature type="transmembrane region" description="Helical" evidence="6">
    <location>
        <begin position="125"/>
        <end position="142"/>
    </location>
</feature>
<feature type="transmembrane region" description="Helical" evidence="6">
    <location>
        <begin position="228"/>
        <end position="246"/>
    </location>
</feature>
<protein>
    <submittedName>
        <fullName evidence="7">Lipopolysaccharide biosynthesis protein</fullName>
    </submittedName>
</protein>
<keyword evidence="8" id="KW-1185">Reference proteome</keyword>
<sequence length="435" mass="46194">MFKDPGPRGRMLRGVLSNVYDKSAVTFVQFVSIPVLTAAWGAEGYGIWLMLLTVPTYIALSDLGFGTAAGIILTQCASKGELERANVVLQSTIAFVMGTVTIAAAGALGYAYWYAHHGAAEGPFAAGQISLAILFITAYALIMTQMSIVTVVYRATHKFAQAMVFAGTWIMLEGSALAVLSYFGADIVVVAAAYMLIRLCGYILFVARLKRYEPWVKIGIGLANRTMIRELASPSAAALGLVFAIAVSLQGMILALGASAGTAVVALFGASRMLSRAPLQLAGMVIRPSIPELTRAITEGNKSLERRLDGINLGISLAVTIPFGILLIVIGPWLLGQMSHGAFETDRMLFGLLSFAAAVNATWTALATPLISMNRQGEFAHIYLVGALLSVVVIVLISNPTAHMAALTMCLLEVAVLVRVVQRRMRTSTQGSTAS</sequence>
<feature type="transmembrane region" description="Helical" evidence="6">
    <location>
        <begin position="347"/>
        <end position="367"/>
    </location>
</feature>
<proteinExistence type="predicted"/>
<feature type="transmembrane region" description="Helical" evidence="6">
    <location>
        <begin position="311"/>
        <end position="335"/>
    </location>
</feature>
<keyword evidence="3 6" id="KW-0812">Transmembrane</keyword>
<feature type="transmembrane region" description="Helical" evidence="6">
    <location>
        <begin position="20"/>
        <end position="41"/>
    </location>
</feature>
<accession>A0ABW5ADW3</accession>
<evidence type="ECO:0000256" key="4">
    <source>
        <dbReference type="ARBA" id="ARBA00022989"/>
    </source>
</evidence>
<dbReference type="PANTHER" id="PTHR30250:SF26">
    <property type="entry name" value="PSMA PROTEIN"/>
    <property type="match status" value="1"/>
</dbReference>
<evidence type="ECO:0000313" key="8">
    <source>
        <dbReference type="Proteomes" id="UP001597413"/>
    </source>
</evidence>